<keyword evidence="6" id="KW-1185">Reference proteome</keyword>
<sequence length="324" mass="36279">MEASASPTVPASLPEPPWWSTTDVALADRTDAWEAALSDNFRRWQVPDRVAPEFNARLRHRDVAGLRVVECICDPCGGRRLPRHVSQEGAAYIGVQITRSGRESLRAGDERVAVGPGDLVIWTSDQPMEFTVTERLHKVSLILPWDDVKERLPRTGRFRGTVLDSRSGIGAVLYSHIESLASQLEDLEAGELSAVRRATVELLTAAMSCRLEPAPRGLSLQQLKRVQDYILDHLQDETLTPGSIAQAHHISPRYLHLLFGKTGQSVSAYIRQQRLERCGEALSNPSYREHSVAEIAYQWGFTDPAHFSRVFKQHFGHPPGHCRR</sequence>
<dbReference type="GO" id="GO:0043565">
    <property type="term" value="F:sequence-specific DNA binding"/>
    <property type="evidence" value="ECO:0007669"/>
    <property type="project" value="InterPro"/>
</dbReference>
<name>A2SM26_METPP</name>
<evidence type="ECO:0000256" key="2">
    <source>
        <dbReference type="ARBA" id="ARBA00023125"/>
    </source>
</evidence>
<accession>A2SM26</accession>
<keyword evidence="1" id="KW-0805">Transcription regulation</keyword>
<keyword evidence="3" id="KW-0804">Transcription</keyword>
<dbReference type="Proteomes" id="UP000000366">
    <property type="component" value="Chromosome"/>
</dbReference>
<dbReference type="GO" id="GO:0003700">
    <property type="term" value="F:DNA-binding transcription factor activity"/>
    <property type="evidence" value="ECO:0007669"/>
    <property type="project" value="InterPro"/>
</dbReference>
<dbReference type="EMBL" id="CP000555">
    <property type="protein sequence ID" value="ABM96615.1"/>
    <property type="molecule type" value="Genomic_DNA"/>
</dbReference>
<dbReference type="PROSITE" id="PS01124">
    <property type="entry name" value="HTH_ARAC_FAMILY_2"/>
    <property type="match status" value="1"/>
</dbReference>
<evidence type="ECO:0000313" key="6">
    <source>
        <dbReference type="Proteomes" id="UP000000366"/>
    </source>
</evidence>
<reference evidence="5 6" key="1">
    <citation type="journal article" date="2007" name="J. Bacteriol.">
        <title>Whole-genome analysis of the methyl tert-butyl ether-degrading beta-proteobacterium Methylibium petroleiphilum PM1.</title>
        <authorList>
            <person name="Kane S.R."/>
            <person name="Chakicherla A.Y."/>
            <person name="Chain P.S.G."/>
            <person name="Schmidt R."/>
            <person name="Shin M.W."/>
            <person name="Legler T.C."/>
            <person name="Scow K.M."/>
            <person name="Larimer F.W."/>
            <person name="Lucas S.M."/>
            <person name="Richardson P.M."/>
            <person name="Hristova K.R."/>
        </authorList>
    </citation>
    <scope>NUCLEOTIDE SEQUENCE [LARGE SCALE GENOMIC DNA]</scope>
    <source>
        <strain evidence="6">ATCC BAA-1232 / LMG 22953 / PM1</strain>
    </source>
</reference>
<organism evidence="5 6">
    <name type="scientific">Methylibium petroleiphilum (strain ATCC BAA-1232 / LMG 22953 / PM1)</name>
    <dbReference type="NCBI Taxonomy" id="420662"/>
    <lineage>
        <taxon>Bacteria</taxon>
        <taxon>Pseudomonadati</taxon>
        <taxon>Pseudomonadota</taxon>
        <taxon>Betaproteobacteria</taxon>
        <taxon>Burkholderiales</taxon>
        <taxon>Sphaerotilaceae</taxon>
        <taxon>Methylibium</taxon>
    </lineage>
</organism>
<evidence type="ECO:0000256" key="3">
    <source>
        <dbReference type="ARBA" id="ARBA00023163"/>
    </source>
</evidence>
<dbReference type="SMART" id="SM00342">
    <property type="entry name" value="HTH_ARAC"/>
    <property type="match status" value="1"/>
</dbReference>
<dbReference type="SUPFAM" id="SSF46689">
    <property type="entry name" value="Homeodomain-like"/>
    <property type="match status" value="1"/>
</dbReference>
<dbReference type="KEGG" id="mpt:Mpe_A3662"/>
<dbReference type="Pfam" id="PF12833">
    <property type="entry name" value="HTH_18"/>
    <property type="match status" value="1"/>
</dbReference>
<gene>
    <name evidence="5" type="ordered locus">Mpe_A3662</name>
</gene>
<dbReference type="PANTHER" id="PTHR46796">
    <property type="entry name" value="HTH-TYPE TRANSCRIPTIONAL ACTIVATOR RHAS-RELATED"/>
    <property type="match status" value="1"/>
</dbReference>
<dbReference type="InterPro" id="IPR018060">
    <property type="entry name" value="HTH_AraC"/>
</dbReference>
<evidence type="ECO:0000259" key="4">
    <source>
        <dbReference type="PROSITE" id="PS01124"/>
    </source>
</evidence>
<dbReference type="PANTHER" id="PTHR46796:SF6">
    <property type="entry name" value="ARAC SUBFAMILY"/>
    <property type="match status" value="1"/>
</dbReference>
<protein>
    <submittedName>
        <fullName evidence="5">Transcriptional regulator, AraC family</fullName>
    </submittedName>
</protein>
<dbReference type="RefSeq" id="WP_011831235.1">
    <property type="nucleotide sequence ID" value="NC_008825.1"/>
</dbReference>
<evidence type="ECO:0000313" key="5">
    <source>
        <dbReference type="EMBL" id="ABM96615.1"/>
    </source>
</evidence>
<dbReference type="InterPro" id="IPR035418">
    <property type="entry name" value="AraC-bd_2"/>
</dbReference>
<dbReference type="InterPro" id="IPR020449">
    <property type="entry name" value="Tscrpt_reg_AraC-type_HTH"/>
</dbReference>
<dbReference type="Gene3D" id="1.10.10.60">
    <property type="entry name" value="Homeodomain-like"/>
    <property type="match status" value="1"/>
</dbReference>
<dbReference type="InterPro" id="IPR009057">
    <property type="entry name" value="Homeodomain-like_sf"/>
</dbReference>
<dbReference type="STRING" id="420662.Mpe_A3662"/>
<dbReference type="InterPro" id="IPR050204">
    <property type="entry name" value="AraC_XylS_family_regulators"/>
</dbReference>
<evidence type="ECO:0000256" key="1">
    <source>
        <dbReference type="ARBA" id="ARBA00023015"/>
    </source>
</evidence>
<dbReference type="Pfam" id="PF14525">
    <property type="entry name" value="AraC_binding_2"/>
    <property type="match status" value="1"/>
</dbReference>
<dbReference type="eggNOG" id="COG2207">
    <property type="taxonomic scope" value="Bacteria"/>
</dbReference>
<dbReference type="AlphaFoldDB" id="A2SM26"/>
<dbReference type="HOGENOM" id="CLU_049704_4_0_4"/>
<feature type="domain" description="HTH araC/xylS-type" evidence="4">
    <location>
        <begin position="224"/>
        <end position="324"/>
    </location>
</feature>
<dbReference type="PRINTS" id="PR00032">
    <property type="entry name" value="HTHARAC"/>
</dbReference>
<proteinExistence type="predicted"/>
<keyword evidence="2" id="KW-0238">DNA-binding</keyword>